<dbReference type="AlphaFoldDB" id="A0A9W8RLL1"/>
<evidence type="ECO:0000313" key="1">
    <source>
        <dbReference type="EMBL" id="KAJ4243699.1"/>
    </source>
</evidence>
<reference evidence="1" key="1">
    <citation type="submission" date="2022-09" db="EMBL/GenBank/DDBJ databases">
        <title>Fusarium specimens isolated from Avocado Roots.</title>
        <authorList>
            <person name="Stajich J."/>
            <person name="Roper C."/>
            <person name="Heimlech-Rivalta G."/>
        </authorList>
    </citation>
    <scope>NUCLEOTIDE SEQUENCE</scope>
    <source>
        <strain evidence="1">CF00136</strain>
    </source>
</reference>
<sequence length="190" mass="20774">MASEIPPRSQFAVLEALLAKSPDSTMTLDSLTTPNKVPPNKPISKIDLPRFEVCCFCYCGMTGPMCACTGEGCTTGSELGIEIRDNVFLCKIVEFKEVPFNRSHLTITGGLNNGHLTITTLVHDINEYFRQQVAPGLKDIVLKHSENTAIWLCHTSSKCDDMAGLDGLFVTYDEAMERTVEILKASGLIG</sequence>
<organism evidence="1 2">
    <name type="scientific">Fusarium torreyae</name>
    <dbReference type="NCBI Taxonomy" id="1237075"/>
    <lineage>
        <taxon>Eukaryota</taxon>
        <taxon>Fungi</taxon>
        <taxon>Dikarya</taxon>
        <taxon>Ascomycota</taxon>
        <taxon>Pezizomycotina</taxon>
        <taxon>Sordariomycetes</taxon>
        <taxon>Hypocreomycetidae</taxon>
        <taxon>Hypocreales</taxon>
        <taxon>Nectriaceae</taxon>
        <taxon>Fusarium</taxon>
    </lineage>
</organism>
<proteinExistence type="predicted"/>
<accession>A0A9W8RLL1</accession>
<protein>
    <submittedName>
        <fullName evidence="1">Uncharacterized protein</fullName>
    </submittedName>
</protein>
<dbReference type="Proteomes" id="UP001152049">
    <property type="component" value="Unassembled WGS sequence"/>
</dbReference>
<dbReference type="EMBL" id="JAOQAZ010000055">
    <property type="protein sequence ID" value="KAJ4243699.1"/>
    <property type="molecule type" value="Genomic_DNA"/>
</dbReference>
<comment type="caution">
    <text evidence="1">The sequence shown here is derived from an EMBL/GenBank/DDBJ whole genome shotgun (WGS) entry which is preliminary data.</text>
</comment>
<gene>
    <name evidence="1" type="ORF">NW762_014753</name>
</gene>
<evidence type="ECO:0000313" key="2">
    <source>
        <dbReference type="Proteomes" id="UP001152049"/>
    </source>
</evidence>
<keyword evidence="2" id="KW-1185">Reference proteome</keyword>
<name>A0A9W8RLL1_9HYPO</name>